<comment type="caution">
    <text evidence="9">The sequence shown here is derived from an EMBL/GenBank/DDBJ whole genome shotgun (WGS) entry which is preliminary data.</text>
</comment>
<evidence type="ECO:0000256" key="6">
    <source>
        <dbReference type="ARBA" id="ARBA00022989"/>
    </source>
</evidence>
<feature type="transmembrane region" description="Helical" evidence="8">
    <location>
        <begin position="202"/>
        <end position="221"/>
    </location>
</feature>
<keyword evidence="7 8" id="KW-0472">Membrane</keyword>
<dbReference type="RefSeq" id="WP_344820289.1">
    <property type="nucleotide sequence ID" value="NZ_BAABCP010000002.1"/>
</dbReference>
<feature type="transmembrane region" description="Helical" evidence="8">
    <location>
        <begin position="152"/>
        <end position="167"/>
    </location>
</feature>
<feature type="transmembrane region" description="Helical" evidence="8">
    <location>
        <begin position="98"/>
        <end position="117"/>
    </location>
</feature>
<feature type="transmembrane region" description="Helical" evidence="8">
    <location>
        <begin position="73"/>
        <end position="92"/>
    </location>
</feature>
<dbReference type="InterPro" id="IPR052017">
    <property type="entry name" value="TSUP"/>
</dbReference>
<protein>
    <recommendedName>
        <fullName evidence="8">Probable membrane transporter protein</fullName>
    </recommendedName>
</protein>
<dbReference type="Pfam" id="PF01925">
    <property type="entry name" value="TauE"/>
    <property type="match status" value="1"/>
</dbReference>
<sequence>MSLASALALVAAGFGAGVINTVIGSGSLISYPAMVLLGLPPVSANIANTVGLVPGSVAGAWAYRRELRTIRPLLLRLGAASAAGAMIGATLLTVLPPALFQFVVPVLILGAALLVFFQRRIIDAVNPSHGTRWLPLLCAVFAASVYGGYFSAAQGVILLAVLGLYLAEDMQVQNALKNLLQCLVNVVAAIYFAAFSHVAWTWALWVGIGAVLGALVGYRLARRLPARVFRIFIAVFGTLVAVVMAYLAFNPIGG</sequence>
<evidence type="ECO:0000313" key="10">
    <source>
        <dbReference type="Proteomes" id="UP001501591"/>
    </source>
</evidence>
<keyword evidence="5 8" id="KW-0812">Transmembrane</keyword>
<comment type="subcellular location">
    <subcellularLocation>
        <location evidence="1 8">Cell membrane</location>
        <topology evidence="1 8">Multi-pass membrane protein</topology>
    </subcellularLocation>
</comment>
<keyword evidence="3" id="KW-0813">Transport</keyword>
<proteinExistence type="inferred from homology"/>
<keyword evidence="4 8" id="KW-1003">Cell membrane</keyword>
<evidence type="ECO:0000256" key="5">
    <source>
        <dbReference type="ARBA" id="ARBA00022692"/>
    </source>
</evidence>
<evidence type="ECO:0000256" key="4">
    <source>
        <dbReference type="ARBA" id="ARBA00022475"/>
    </source>
</evidence>
<evidence type="ECO:0000256" key="7">
    <source>
        <dbReference type="ARBA" id="ARBA00023136"/>
    </source>
</evidence>
<evidence type="ECO:0000256" key="3">
    <source>
        <dbReference type="ARBA" id="ARBA00022448"/>
    </source>
</evidence>
<feature type="transmembrane region" description="Helical" evidence="8">
    <location>
        <begin position="228"/>
        <end position="249"/>
    </location>
</feature>
<evidence type="ECO:0000256" key="1">
    <source>
        <dbReference type="ARBA" id="ARBA00004651"/>
    </source>
</evidence>
<gene>
    <name evidence="9" type="ORF">GCM10022383_27620</name>
</gene>
<dbReference type="InterPro" id="IPR002781">
    <property type="entry name" value="TM_pro_TauE-like"/>
</dbReference>
<evidence type="ECO:0000256" key="8">
    <source>
        <dbReference type="RuleBase" id="RU363041"/>
    </source>
</evidence>
<keyword evidence="10" id="KW-1185">Reference proteome</keyword>
<dbReference type="PANTHER" id="PTHR30269">
    <property type="entry name" value="TRANSMEMBRANE PROTEIN YFCA"/>
    <property type="match status" value="1"/>
</dbReference>
<comment type="similarity">
    <text evidence="2 8">Belongs to the 4-toluene sulfonate uptake permease (TSUP) (TC 2.A.102) family.</text>
</comment>
<organism evidence="9 10">
    <name type="scientific">Microbacterium soli</name>
    <dbReference type="NCBI Taxonomy" id="446075"/>
    <lineage>
        <taxon>Bacteria</taxon>
        <taxon>Bacillati</taxon>
        <taxon>Actinomycetota</taxon>
        <taxon>Actinomycetes</taxon>
        <taxon>Micrococcales</taxon>
        <taxon>Microbacteriaceae</taxon>
        <taxon>Microbacterium</taxon>
    </lineage>
</organism>
<evidence type="ECO:0000256" key="2">
    <source>
        <dbReference type="ARBA" id="ARBA00009142"/>
    </source>
</evidence>
<name>A0ABP7NJA7_9MICO</name>
<reference evidence="10" key="1">
    <citation type="journal article" date="2019" name="Int. J. Syst. Evol. Microbiol.">
        <title>The Global Catalogue of Microorganisms (GCM) 10K type strain sequencing project: providing services to taxonomists for standard genome sequencing and annotation.</title>
        <authorList>
            <consortium name="The Broad Institute Genomics Platform"/>
            <consortium name="The Broad Institute Genome Sequencing Center for Infectious Disease"/>
            <person name="Wu L."/>
            <person name="Ma J."/>
        </authorList>
    </citation>
    <scope>NUCLEOTIDE SEQUENCE [LARGE SCALE GENOMIC DNA]</scope>
    <source>
        <strain evidence="10">JCM 17024</strain>
    </source>
</reference>
<dbReference type="PANTHER" id="PTHR30269:SF0">
    <property type="entry name" value="MEMBRANE TRANSPORTER PROTEIN YFCA-RELATED"/>
    <property type="match status" value="1"/>
</dbReference>
<feature type="transmembrane region" description="Helical" evidence="8">
    <location>
        <begin position="39"/>
        <end position="61"/>
    </location>
</feature>
<dbReference type="EMBL" id="BAABCP010000002">
    <property type="protein sequence ID" value="GAA3948340.1"/>
    <property type="molecule type" value="Genomic_DNA"/>
</dbReference>
<accession>A0ABP7NJA7</accession>
<dbReference type="Proteomes" id="UP001501591">
    <property type="component" value="Unassembled WGS sequence"/>
</dbReference>
<evidence type="ECO:0000313" key="9">
    <source>
        <dbReference type="EMBL" id="GAA3948340.1"/>
    </source>
</evidence>
<keyword evidence="6 8" id="KW-1133">Transmembrane helix</keyword>